<reference evidence="2" key="2">
    <citation type="journal article" date="2018" name="Mol. Plant Microbe Interact.">
        <title>Genome sequence resources for the wheat stripe rust pathogen (Puccinia striiformis f. sp. tritici) and the barley stripe rust pathogen (Puccinia striiformis f. sp. hordei).</title>
        <authorList>
            <person name="Xia C."/>
            <person name="Wang M."/>
            <person name="Yin C."/>
            <person name="Cornejo O.E."/>
            <person name="Hulbert S.H."/>
            <person name="Chen X."/>
        </authorList>
    </citation>
    <scope>NUCLEOTIDE SEQUENCE [LARGE SCALE GENOMIC DNA]</scope>
    <source>
        <strain evidence="2">93-210</strain>
    </source>
</reference>
<gene>
    <name evidence="1" type="ORF">MJO28_012558</name>
</gene>
<dbReference type="EMBL" id="CM045876">
    <property type="protein sequence ID" value="KAI7942531.1"/>
    <property type="molecule type" value="Genomic_DNA"/>
</dbReference>
<reference evidence="1 2" key="3">
    <citation type="journal article" date="2022" name="Microbiol. Spectr.">
        <title>Folding features and dynamics of 3D genome architecture in plant fungal pathogens.</title>
        <authorList>
            <person name="Xia C."/>
        </authorList>
    </citation>
    <scope>NUCLEOTIDE SEQUENCE [LARGE SCALE GENOMIC DNA]</scope>
    <source>
        <strain evidence="1 2">93-210</strain>
    </source>
</reference>
<comment type="caution">
    <text evidence="1">The sequence shown here is derived from an EMBL/GenBank/DDBJ whole genome shotgun (WGS) entry which is preliminary data.</text>
</comment>
<name>A0ACC0E0U1_9BASI</name>
<sequence length="219" mass="24336">MGPRLETKSGHFNRSGTRDVPTPIWQHVLIKPEPEAHAARKSAAAARAGTAAGSNPLLGPQQGCSTGPKVPARDAFLNPLSEPIDVRLTISPFAPVRSTVEGEPDQVPRNDYDDEDEAEGGADEESNEQKEADNICGIKRDRLSTFGRPDSVRRRTLQTNVVKKDNWTNPWSRLKQLNNLFARFRLVLLIFSGEREREIGSDSLTFESLFLLMLGNYKL</sequence>
<reference evidence="2" key="1">
    <citation type="journal article" date="2018" name="BMC Genomics">
        <title>Genomic insights into host adaptation between the wheat stripe rust pathogen (Puccinia striiformis f. sp. tritici) and the barley stripe rust pathogen (Puccinia striiformis f. sp. hordei).</title>
        <authorList>
            <person name="Xia C."/>
            <person name="Wang M."/>
            <person name="Yin C."/>
            <person name="Cornejo O.E."/>
            <person name="Hulbert S.H."/>
            <person name="Chen X."/>
        </authorList>
    </citation>
    <scope>NUCLEOTIDE SEQUENCE [LARGE SCALE GENOMIC DNA]</scope>
    <source>
        <strain evidence="2">93-210</strain>
    </source>
</reference>
<proteinExistence type="predicted"/>
<accession>A0ACC0E0U1</accession>
<evidence type="ECO:0000313" key="2">
    <source>
        <dbReference type="Proteomes" id="UP001060170"/>
    </source>
</evidence>
<keyword evidence="2" id="KW-1185">Reference proteome</keyword>
<dbReference type="Proteomes" id="UP001060170">
    <property type="component" value="Chromosome 12"/>
</dbReference>
<protein>
    <submittedName>
        <fullName evidence="1">Uncharacterized protein</fullName>
    </submittedName>
</protein>
<organism evidence="1 2">
    <name type="scientific">Puccinia striiformis f. sp. tritici</name>
    <dbReference type="NCBI Taxonomy" id="168172"/>
    <lineage>
        <taxon>Eukaryota</taxon>
        <taxon>Fungi</taxon>
        <taxon>Dikarya</taxon>
        <taxon>Basidiomycota</taxon>
        <taxon>Pucciniomycotina</taxon>
        <taxon>Pucciniomycetes</taxon>
        <taxon>Pucciniales</taxon>
        <taxon>Pucciniaceae</taxon>
        <taxon>Puccinia</taxon>
    </lineage>
</organism>
<evidence type="ECO:0000313" key="1">
    <source>
        <dbReference type="EMBL" id="KAI7942531.1"/>
    </source>
</evidence>